<dbReference type="Gene3D" id="2.40.50.100">
    <property type="match status" value="1"/>
</dbReference>
<dbReference type="InterPro" id="IPR005116">
    <property type="entry name" value="Transp-assoc_OB_typ1"/>
</dbReference>
<dbReference type="Proteomes" id="UP000593994">
    <property type="component" value="Chromosome"/>
</dbReference>
<dbReference type="RefSeq" id="WP_194370269.1">
    <property type="nucleotide sequence ID" value="NZ_CP054492.1"/>
</dbReference>
<dbReference type="GO" id="GO:0015689">
    <property type="term" value="P:molybdate ion transport"/>
    <property type="evidence" value="ECO:0007669"/>
    <property type="project" value="InterPro"/>
</dbReference>
<sequence length="133" mass="14423">MNTFTAEVKKIDSVDNLTIVKFDFDGVALSMMSLELNSSVKVGANVKLSTKPTHVAIAKAFGGEVSYSNQLPAKILHVENGELLSSITLQVKSTILESIITRESSQRMSLHVGDEVTAFIKANELSVLEILND</sequence>
<evidence type="ECO:0000259" key="3">
    <source>
        <dbReference type="PROSITE" id="PS51866"/>
    </source>
</evidence>
<evidence type="ECO:0000256" key="1">
    <source>
        <dbReference type="ARBA" id="ARBA00022505"/>
    </source>
</evidence>
<organism evidence="4 5">
    <name type="scientific">Candidatus Sulfurimonas baltica</name>
    <dbReference type="NCBI Taxonomy" id="2740404"/>
    <lineage>
        <taxon>Bacteria</taxon>
        <taxon>Pseudomonadati</taxon>
        <taxon>Campylobacterota</taxon>
        <taxon>Epsilonproteobacteria</taxon>
        <taxon>Campylobacterales</taxon>
        <taxon>Sulfurimonadaceae</taxon>
        <taxon>Sulfurimonas</taxon>
    </lineage>
</organism>
<keyword evidence="5" id="KW-1185">Reference proteome</keyword>
<dbReference type="AlphaFoldDB" id="A0A7S7LVY0"/>
<accession>A0A7S7LVY0</accession>
<reference evidence="4 5" key="1">
    <citation type="submission" date="2020-05" db="EMBL/GenBank/DDBJ databases">
        <title>Sulfurimonas marisnigri, sp. nov., and Sulfurimonas baltica, sp. nov., manganese oxide reducing chemolithoautotrophs of the class Epsilonproteobacteria isolated from the pelagic redoxclines of the Black and Baltic Seas and emended description of the genus Sulfurimonas.</title>
        <authorList>
            <person name="Henkel J.V."/>
            <person name="Laudan C."/>
            <person name="Werner J."/>
            <person name="Neu T."/>
            <person name="Plewe S."/>
            <person name="Sproer C."/>
            <person name="Bunk B."/>
            <person name="Schulz-Vogt H.N."/>
        </authorList>
    </citation>
    <scope>NUCLEOTIDE SEQUENCE [LARGE SCALE GENOMIC DNA]</scope>
    <source>
        <strain evidence="4 5">GD2</strain>
    </source>
</reference>
<evidence type="ECO:0000313" key="4">
    <source>
        <dbReference type="EMBL" id="QOY52330.1"/>
    </source>
</evidence>
<dbReference type="PROSITE" id="PS51866">
    <property type="entry name" value="MOP"/>
    <property type="match status" value="1"/>
</dbReference>
<gene>
    <name evidence="4" type="ORF">HUE88_01150</name>
</gene>
<dbReference type="InterPro" id="IPR004606">
    <property type="entry name" value="Mop_domain"/>
</dbReference>
<protein>
    <submittedName>
        <fullName evidence="4">TOBE domain-containing protein</fullName>
    </submittedName>
</protein>
<name>A0A7S7LVY0_9BACT</name>
<dbReference type="SUPFAM" id="SSF50331">
    <property type="entry name" value="MOP-like"/>
    <property type="match status" value="1"/>
</dbReference>
<evidence type="ECO:0000313" key="5">
    <source>
        <dbReference type="Proteomes" id="UP000593994"/>
    </source>
</evidence>
<dbReference type="KEGG" id="sbal:HUE88_01150"/>
<evidence type="ECO:0000256" key="2">
    <source>
        <dbReference type="PROSITE-ProRule" id="PRU01213"/>
    </source>
</evidence>
<dbReference type="InterPro" id="IPR008995">
    <property type="entry name" value="Mo/tungstate-bd_C_term_dom"/>
</dbReference>
<feature type="domain" description="Mop" evidence="3">
    <location>
        <begin position="64"/>
        <end position="129"/>
    </location>
</feature>
<keyword evidence="1 2" id="KW-0500">Molybdenum</keyword>
<dbReference type="EMBL" id="CP054492">
    <property type="protein sequence ID" value="QOY52330.1"/>
    <property type="molecule type" value="Genomic_DNA"/>
</dbReference>
<proteinExistence type="predicted"/>
<dbReference type="Pfam" id="PF03459">
    <property type="entry name" value="TOBE"/>
    <property type="match status" value="1"/>
</dbReference>